<evidence type="ECO:0000313" key="1">
    <source>
        <dbReference type="WBParaSite" id="MCU_000817-RB"/>
    </source>
</evidence>
<dbReference type="WBParaSite" id="MCU_000817-RB">
    <property type="protein sequence ID" value="MCU_000817-RB"/>
    <property type="gene ID" value="MCU_000817"/>
</dbReference>
<dbReference type="AlphaFoldDB" id="A0A5K3EIK5"/>
<protein>
    <submittedName>
        <fullName evidence="1">Apolipoprotein L3</fullName>
    </submittedName>
</protein>
<accession>A0A5K3EIK5</accession>
<organism evidence="1">
    <name type="scientific">Mesocestoides corti</name>
    <name type="common">Flatworm</name>
    <dbReference type="NCBI Taxonomy" id="53468"/>
    <lineage>
        <taxon>Eukaryota</taxon>
        <taxon>Metazoa</taxon>
        <taxon>Spiralia</taxon>
        <taxon>Lophotrochozoa</taxon>
        <taxon>Platyhelminthes</taxon>
        <taxon>Cestoda</taxon>
        <taxon>Eucestoda</taxon>
        <taxon>Cyclophyllidea</taxon>
        <taxon>Mesocestoididae</taxon>
        <taxon>Mesocestoides</taxon>
    </lineage>
</organism>
<sequence length="277" mass="30817">MSIKLGLERIKRELTSGINEIDNTVNKISALRSEIKETHTNCNISKTVGTTFNAIGTGCMFFPPAAVVGLIAFAAGTACNVTTDIIRDRLNNKYGKKVLDSVNHINGGREEVIKQAHDLVNECNRRGTNVDLPERWYINALEKRDIEQVRSFFEHVKMYGEGMAAGAALVGVVAKFGQITVRQSVGPLGCVLVLKDIGELIVNWITDPALVNQVDDILRDLQFCEIQLHHYVFYRSLLQDEWRIRGANWVPRKAASGACLSCFATLLFNFGKYSTPE</sequence>
<name>A0A5K3EIK5_MESCO</name>
<proteinExistence type="predicted"/>
<reference evidence="1" key="1">
    <citation type="submission" date="2019-11" db="UniProtKB">
        <authorList>
            <consortium name="WormBaseParasite"/>
        </authorList>
    </citation>
    <scope>IDENTIFICATION</scope>
</reference>